<keyword evidence="1" id="KW-0285">Flavoprotein</keyword>
<evidence type="ECO:0000259" key="4">
    <source>
        <dbReference type="Pfam" id="PF07992"/>
    </source>
</evidence>
<dbReference type="SUPFAM" id="SSF51905">
    <property type="entry name" value="FAD/NAD(P)-binding domain"/>
    <property type="match status" value="1"/>
</dbReference>
<evidence type="ECO:0000256" key="3">
    <source>
        <dbReference type="ARBA" id="ARBA00048132"/>
    </source>
</evidence>
<dbReference type="InterPro" id="IPR036188">
    <property type="entry name" value="FAD/NAD-bd_sf"/>
</dbReference>
<dbReference type="PANTHER" id="PTHR48105">
    <property type="entry name" value="THIOREDOXIN REDUCTASE 1-RELATED-RELATED"/>
    <property type="match status" value="1"/>
</dbReference>
<dbReference type="PRINTS" id="PR00368">
    <property type="entry name" value="FADPNR"/>
</dbReference>
<protein>
    <submittedName>
        <fullName evidence="5">NAD(P)/FAD-dependent oxidoreductase</fullName>
    </submittedName>
</protein>
<dbReference type="Proteomes" id="UP000515728">
    <property type="component" value="Chromosome"/>
</dbReference>
<dbReference type="AlphaFoldDB" id="A0A7G7MKG8"/>
<organism evidence="5 6">
    <name type="scientific">Pseudonocardia petroleophila</name>
    <dbReference type="NCBI Taxonomy" id="37331"/>
    <lineage>
        <taxon>Bacteria</taxon>
        <taxon>Bacillati</taxon>
        <taxon>Actinomycetota</taxon>
        <taxon>Actinomycetes</taxon>
        <taxon>Pseudonocardiales</taxon>
        <taxon>Pseudonocardiaceae</taxon>
        <taxon>Pseudonocardia</taxon>
    </lineage>
</organism>
<keyword evidence="6" id="KW-1185">Reference proteome</keyword>
<dbReference type="EMBL" id="CP060131">
    <property type="protein sequence ID" value="QNG53279.1"/>
    <property type="molecule type" value="Genomic_DNA"/>
</dbReference>
<sequence>MTRYDVLVVGGGAAGLSAALALGRARRRVLVVDAGAPRNAPADGVHNFLSRDGTPPGELLAAGRAEVRGYGGEIVEGTVTALASDLTATLSDGSTVAARAVVVTTGLVDELPAIDGLRERWGRDVLHCPYCHGHEVAGTAVGVLGSVHKALLVRQWSSDLTLFLDGGPDPTEQEWAQLAARGISVVDGKVSGVVVTDDRLVGVRLADGTVVARTALFVSPFFRASGDLLTALGVETADLVFGGVPVATHVVADASGRTSVPGVWAAGNVVDPMAQVVTAAAAGMAVGAQVNAHLVLDDTDRAVRGREAAALERRVSEIVLGDRRHGLSLTPSPSSSTT</sequence>
<evidence type="ECO:0000256" key="1">
    <source>
        <dbReference type="ARBA" id="ARBA00022630"/>
    </source>
</evidence>
<name>A0A7G7MKG8_9PSEU</name>
<gene>
    <name evidence="5" type="ORF">H6H00_04575</name>
</gene>
<dbReference type="Gene3D" id="3.50.50.60">
    <property type="entry name" value="FAD/NAD(P)-binding domain"/>
    <property type="match status" value="2"/>
</dbReference>
<dbReference type="Pfam" id="PF07992">
    <property type="entry name" value="Pyr_redox_2"/>
    <property type="match status" value="1"/>
</dbReference>
<dbReference type="KEGG" id="ppel:H6H00_04575"/>
<proteinExistence type="predicted"/>
<dbReference type="PRINTS" id="PR00469">
    <property type="entry name" value="PNDRDTASEII"/>
</dbReference>
<dbReference type="GO" id="GO:0004791">
    <property type="term" value="F:thioredoxin-disulfide reductase (NADPH) activity"/>
    <property type="evidence" value="ECO:0007669"/>
    <property type="project" value="UniProtKB-EC"/>
</dbReference>
<dbReference type="InterPro" id="IPR023753">
    <property type="entry name" value="FAD/NAD-binding_dom"/>
</dbReference>
<accession>A0A7G7MKG8</accession>
<feature type="domain" description="FAD/NAD(P)-binding" evidence="4">
    <location>
        <begin position="4"/>
        <end position="283"/>
    </location>
</feature>
<keyword evidence="2" id="KW-0560">Oxidoreductase</keyword>
<reference evidence="5 6" key="1">
    <citation type="submission" date="2020-08" db="EMBL/GenBank/DDBJ databases">
        <authorList>
            <person name="Mo P."/>
        </authorList>
    </citation>
    <scope>NUCLEOTIDE SEQUENCE [LARGE SCALE GENOMIC DNA]</scope>
    <source>
        <strain evidence="5 6">CGMCC 4.1532</strain>
    </source>
</reference>
<dbReference type="RefSeq" id="WP_185720107.1">
    <property type="nucleotide sequence ID" value="NZ_BAAAWI010000001.1"/>
</dbReference>
<evidence type="ECO:0000313" key="5">
    <source>
        <dbReference type="EMBL" id="QNG53279.1"/>
    </source>
</evidence>
<comment type="catalytic activity">
    <reaction evidence="3">
        <text>[thioredoxin]-dithiol + NADP(+) = [thioredoxin]-disulfide + NADPH + H(+)</text>
        <dbReference type="Rhea" id="RHEA:20345"/>
        <dbReference type="Rhea" id="RHEA-COMP:10698"/>
        <dbReference type="Rhea" id="RHEA-COMP:10700"/>
        <dbReference type="ChEBI" id="CHEBI:15378"/>
        <dbReference type="ChEBI" id="CHEBI:29950"/>
        <dbReference type="ChEBI" id="CHEBI:50058"/>
        <dbReference type="ChEBI" id="CHEBI:57783"/>
        <dbReference type="ChEBI" id="CHEBI:58349"/>
        <dbReference type="EC" id="1.8.1.9"/>
    </reaction>
</comment>
<evidence type="ECO:0000313" key="6">
    <source>
        <dbReference type="Proteomes" id="UP000515728"/>
    </source>
</evidence>
<dbReference type="InterPro" id="IPR050097">
    <property type="entry name" value="Ferredoxin-NADP_redctase_2"/>
</dbReference>
<evidence type="ECO:0000256" key="2">
    <source>
        <dbReference type="ARBA" id="ARBA00023002"/>
    </source>
</evidence>